<keyword evidence="4 12" id="KW-0472">Membrane</keyword>
<keyword evidence="12" id="KW-0812">Transmembrane</keyword>
<dbReference type="GO" id="GO:0000272">
    <property type="term" value="P:polysaccharide catabolic process"/>
    <property type="evidence" value="ECO:0007669"/>
    <property type="project" value="UniProtKB-KW"/>
</dbReference>
<evidence type="ECO:0000256" key="8">
    <source>
        <dbReference type="ARBA" id="ARBA00023326"/>
    </source>
</evidence>
<comment type="subcellular location">
    <subcellularLocation>
        <location evidence="1">Cell membrane</location>
    </subcellularLocation>
</comment>
<dbReference type="GO" id="GO:0071555">
    <property type="term" value="P:cell wall organization"/>
    <property type="evidence" value="ECO:0007669"/>
    <property type="project" value="UniProtKB-KW"/>
</dbReference>
<dbReference type="Proteomes" id="UP000027987">
    <property type="component" value="Chromosome"/>
</dbReference>
<keyword evidence="3 13" id="KW-0378">Hydrolase</keyword>
<dbReference type="OrthoDB" id="9806824at2"/>
<keyword evidence="7" id="KW-0961">Cell wall biogenesis/degradation</keyword>
<evidence type="ECO:0000256" key="4">
    <source>
        <dbReference type="ARBA" id="ARBA00023136"/>
    </source>
</evidence>
<evidence type="ECO:0000313" key="13">
    <source>
        <dbReference type="EMBL" id="AIF46709.1"/>
    </source>
</evidence>
<keyword evidence="2" id="KW-1003">Cell membrane</keyword>
<gene>
    <name evidence="13" type="ORF">HY57_05255</name>
</gene>
<dbReference type="SUPFAM" id="SSF51445">
    <property type="entry name" value="(Trans)glycosidases"/>
    <property type="match status" value="1"/>
</dbReference>
<proteinExistence type="predicted"/>
<keyword evidence="12" id="KW-1133">Transmembrane helix</keyword>
<dbReference type="InterPro" id="IPR050732">
    <property type="entry name" value="Beta-glucan_modifiers"/>
</dbReference>
<dbReference type="PANTHER" id="PTHR16631:SF17">
    <property type="entry name" value="GLUCAN ENDO-1,3-BETA-GLUCOSIDASE BTGC"/>
    <property type="match status" value="1"/>
</dbReference>
<keyword evidence="14" id="KW-1185">Reference proteome</keyword>
<evidence type="ECO:0000256" key="2">
    <source>
        <dbReference type="ARBA" id="ARBA00022475"/>
    </source>
</evidence>
<feature type="transmembrane region" description="Helical" evidence="12">
    <location>
        <begin position="388"/>
        <end position="406"/>
    </location>
</feature>
<keyword evidence="5" id="KW-0325">Glycoprotein</keyword>
<evidence type="ECO:0000256" key="6">
    <source>
        <dbReference type="ARBA" id="ARBA00023277"/>
    </source>
</evidence>
<name>A0A075JXV9_9GAMM</name>
<evidence type="ECO:0000256" key="1">
    <source>
        <dbReference type="ARBA" id="ARBA00004236"/>
    </source>
</evidence>
<keyword evidence="8" id="KW-0624">Polysaccharide degradation</keyword>
<dbReference type="GO" id="GO:0005886">
    <property type="term" value="C:plasma membrane"/>
    <property type="evidence" value="ECO:0007669"/>
    <property type="project" value="UniProtKB-SubCell"/>
</dbReference>
<evidence type="ECO:0000313" key="14">
    <source>
        <dbReference type="Proteomes" id="UP000027987"/>
    </source>
</evidence>
<evidence type="ECO:0000256" key="7">
    <source>
        <dbReference type="ARBA" id="ARBA00023316"/>
    </source>
</evidence>
<keyword evidence="6" id="KW-0119">Carbohydrate metabolism</keyword>
<dbReference type="KEGG" id="dja:HY57_05255"/>
<evidence type="ECO:0000256" key="3">
    <source>
        <dbReference type="ARBA" id="ARBA00022801"/>
    </source>
</evidence>
<feature type="transmembrane region" description="Helical" evidence="12">
    <location>
        <begin position="427"/>
        <end position="446"/>
    </location>
</feature>
<dbReference type="HOGENOM" id="CLU_016454_1_0_6"/>
<dbReference type="GO" id="GO:0016787">
    <property type="term" value="F:hydrolase activity"/>
    <property type="evidence" value="ECO:0007669"/>
    <property type="project" value="UniProtKB-KW"/>
</dbReference>
<dbReference type="AlphaFoldDB" id="A0A075JXV9"/>
<protein>
    <recommendedName>
        <fullName evidence="11">Endo-1,3-beta-glucanase btgC</fullName>
    </recommendedName>
    <alternativeName>
        <fullName evidence="10">Laminarinase btgC</fullName>
    </alternativeName>
</protein>
<dbReference type="EMBL" id="CP008884">
    <property type="protein sequence ID" value="AIF46709.1"/>
    <property type="molecule type" value="Genomic_DNA"/>
</dbReference>
<sequence length="540" mass="60252">MSPTSSPSSRVVPVAWLILVVAVVAGALWWWRIGRPVPLPDAPTARIACVSYAPFRKPGETPLDPHAFVTPERIDADLKALSERFDCVRTYSQSFGLNVVPQIAQKYGMKVLMGIWLGRDKKFNDNEVAMGIATAKAHPEVIRGVIVGNEVLLRGEQSPDALLGYARQVRDALKGVHVPVTYADVWEFWLRYPQMADAVDYITIHILPYWEDEPVPPEAAVQHVADVYARMKARFPGRAVMIGETGWPSSGRTRREASASLVNEARYLRDFLRYAGSVDMPYNVIEAFDQPWKRAQEGTVGGYWGIFDVNAKPKFGMQGPVTEEPDWIVGWYAGAAGAVLFLLAGFWRRELGNPRSRSALAMAGFATATSIAWQCRRMIYDCRNQLEWVFSGLLCALALLSAVYLARRIAARLAGAAIPLPDRRLRFLWMFGLAFYDLLMVFDGRYRDFPLGLFWPTAVGFLIASLMETRSQCVVPVIEERFIACALPLLAAVVVAQEIGLNPSTWLWLGVNLATAGAVMIEWRRAGRRLQANQPQAAYQ</sequence>
<feature type="transmembrane region" description="Helical" evidence="12">
    <location>
        <begin position="12"/>
        <end position="31"/>
    </location>
</feature>
<dbReference type="Gene3D" id="3.20.20.80">
    <property type="entry name" value="Glycosidases"/>
    <property type="match status" value="1"/>
</dbReference>
<dbReference type="RefSeq" id="WP_019464372.1">
    <property type="nucleotide sequence ID" value="NZ_ALOY01000122.1"/>
</dbReference>
<evidence type="ECO:0000256" key="10">
    <source>
        <dbReference type="ARBA" id="ARBA00042373"/>
    </source>
</evidence>
<evidence type="ECO:0000256" key="9">
    <source>
        <dbReference type="ARBA" id="ARBA00037649"/>
    </source>
</evidence>
<reference evidence="13 14" key="1">
    <citation type="submission" date="2014-07" db="EMBL/GenBank/DDBJ databases">
        <title>Complete Genome Sequence of Dyella japonica Strain A8 Isolated from Malaysian Tropical Soil.</title>
        <authorList>
            <person name="Hui R.K.H."/>
            <person name="Chen J.-W."/>
            <person name="Chan K.-G."/>
            <person name="Leung F.C.C."/>
        </authorList>
    </citation>
    <scope>NUCLEOTIDE SEQUENCE [LARGE SCALE GENOMIC DNA]</scope>
    <source>
        <strain evidence="13 14">A8</strain>
    </source>
</reference>
<dbReference type="PANTHER" id="PTHR16631">
    <property type="entry name" value="GLUCAN 1,3-BETA-GLUCOSIDASE"/>
    <property type="match status" value="1"/>
</dbReference>
<accession>A0A075JXV9</accession>
<feature type="transmembrane region" description="Helical" evidence="12">
    <location>
        <begin position="505"/>
        <end position="523"/>
    </location>
</feature>
<feature type="transmembrane region" description="Helical" evidence="12">
    <location>
        <begin position="452"/>
        <end position="469"/>
    </location>
</feature>
<feature type="transmembrane region" description="Helical" evidence="12">
    <location>
        <begin position="481"/>
        <end position="499"/>
    </location>
</feature>
<dbReference type="InterPro" id="IPR017853">
    <property type="entry name" value="GH"/>
</dbReference>
<evidence type="ECO:0000256" key="11">
    <source>
        <dbReference type="ARBA" id="ARBA00043078"/>
    </source>
</evidence>
<feature type="transmembrane region" description="Helical" evidence="12">
    <location>
        <begin position="359"/>
        <end position="376"/>
    </location>
</feature>
<dbReference type="PATRIC" id="fig|1217721.7.peg.1103"/>
<comment type="function">
    <text evidence="9">Glucanases play a role in cell expansion during growth, in cell-cell fusion during mating, and in spore release during sporulation. This enzyme may be involved in beta-glucan degradation. Active on laminarin and lichenan.</text>
</comment>
<evidence type="ECO:0000256" key="5">
    <source>
        <dbReference type="ARBA" id="ARBA00023180"/>
    </source>
</evidence>
<evidence type="ECO:0000256" key="12">
    <source>
        <dbReference type="SAM" id="Phobius"/>
    </source>
</evidence>
<organism evidence="13 14">
    <name type="scientific">Dyella japonica A8</name>
    <dbReference type="NCBI Taxonomy" id="1217721"/>
    <lineage>
        <taxon>Bacteria</taxon>
        <taxon>Pseudomonadati</taxon>
        <taxon>Pseudomonadota</taxon>
        <taxon>Gammaproteobacteria</taxon>
        <taxon>Lysobacterales</taxon>
        <taxon>Rhodanobacteraceae</taxon>
        <taxon>Dyella</taxon>
    </lineage>
</organism>
<feature type="transmembrane region" description="Helical" evidence="12">
    <location>
        <begin position="327"/>
        <end position="347"/>
    </location>
</feature>